<keyword evidence="7 10" id="KW-0472">Membrane</keyword>
<dbReference type="PANTHER" id="PTHR30069:SF29">
    <property type="entry name" value="HEMOGLOBIN AND HEMOGLOBIN-HAPTOGLOBIN-BINDING PROTEIN 1-RELATED"/>
    <property type="match status" value="1"/>
</dbReference>
<evidence type="ECO:0000256" key="12">
    <source>
        <dbReference type="SAM" id="SignalP"/>
    </source>
</evidence>
<dbReference type="InterPro" id="IPR012910">
    <property type="entry name" value="Plug_dom"/>
</dbReference>
<feature type="chain" id="PRO_5046397979" evidence="12">
    <location>
        <begin position="20"/>
        <end position="720"/>
    </location>
</feature>
<comment type="subcellular location">
    <subcellularLocation>
        <location evidence="1 10">Cell outer membrane</location>
        <topology evidence="1 10">Multi-pass membrane protein</topology>
    </subcellularLocation>
</comment>
<dbReference type="InterPro" id="IPR037066">
    <property type="entry name" value="Plug_dom_sf"/>
</dbReference>
<keyword evidence="6 11" id="KW-0798">TonB box</keyword>
<dbReference type="PROSITE" id="PS52016">
    <property type="entry name" value="TONB_DEPENDENT_REC_3"/>
    <property type="match status" value="1"/>
</dbReference>
<name>A0ABV2T506_9BACT</name>
<dbReference type="InterPro" id="IPR039426">
    <property type="entry name" value="TonB-dep_rcpt-like"/>
</dbReference>
<reference evidence="15 16" key="1">
    <citation type="submission" date="2024-06" db="EMBL/GenBank/DDBJ databases">
        <title>Chitinophaga defluvii sp. nov., isolated from municipal sewage.</title>
        <authorList>
            <person name="Zhang L."/>
        </authorList>
    </citation>
    <scope>NUCLEOTIDE SEQUENCE [LARGE SCALE GENOMIC DNA]</scope>
    <source>
        <strain evidence="15 16">H8</strain>
    </source>
</reference>
<dbReference type="Pfam" id="PF00593">
    <property type="entry name" value="TonB_dep_Rec_b-barrel"/>
    <property type="match status" value="1"/>
</dbReference>
<keyword evidence="9 10" id="KW-0998">Cell outer membrane</keyword>
<feature type="domain" description="TonB-dependent receptor-like beta-barrel" evidence="13">
    <location>
        <begin position="309"/>
        <end position="679"/>
    </location>
</feature>
<evidence type="ECO:0000256" key="7">
    <source>
        <dbReference type="ARBA" id="ARBA00023136"/>
    </source>
</evidence>
<keyword evidence="16" id="KW-1185">Reference proteome</keyword>
<dbReference type="Gene3D" id="2.60.40.1120">
    <property type="entry name" value="Carboxypeptidase-like, regulatory domain"/>
    <property type="match status" value="1"/>
</dbReference>
<feature type="signal peptide" evidence="12">
    <location>
        <begin position="1"/>
        <end position="19"/>
    </location>
</feature>
<accession>A0ABV2T506</accession>
<keyword evidence="3 10" id="KW-1134">Transmembrane beta strand</keyword>
<dbReference type="PANTHER" id="PTHR30069">
    <property type="entry name" value="TONB-DEPENDENT OUTER MEMBRANE RECEPTOR"/>
    <property type="match status" value="1"/>
</dbReference>
<evidence type="ECO:0000256" key="6">
    <source>
        <dbReference type="ARBA" id="ARBA00023077"/>
    </source>
</evidence>
<keyword evidence="8 15" id="KW-0675">Receptor</keyword>
<evidence type="ECO:0000256" key="3">
    <source>
        <dbReference type="ARBA" id="ARBA00022452"/>
    </source>
</evidence>
<dbReference type="Pfam" id="PF07715">
    <property type="entry name" value="Plug"/>
    <property type="match status" value="1"/>
</dbReference>
<keyword evidence="4 10" id="KW-0812">Transmembrane</keyword>
<evidence type="ECO:0000256" key="4">
    <source>
        <dbReference type="ARBA" id="ARBA00022692"/>
    </source>
</evidence>
<dbReference type="Gene3D" id="2.170.130.10">
    <property type="entry name" value="TonB-dependent receptor, plug domain"/>
    <property type="match status" value="1"/>
</dbReference>
<protein>
    <submittedName>
        <fullName evidence="15">TonB-dependent receptor</fullName>
    </submittedName>
</protein>
<dbReference type="RefSeq" id="WP_354660749.1">
    <property type="nucleotide sequence ID" value="NZ_JBEXAC010000001.1"/>
</dbReference>
<evidence type="ECO:0000256" key="5">
    <source>
        <dbReference type="ARBA" id="ARBA00022729"/>
    </source>
</evidence>
<keyword evidence="5 12" id="KW-0732">Signal</keyword>
<dbReference type="Gene3D" id="2.40.170.20">
    <property type="entry name" value="TonB-dependent receptor, beta-barrel domain"/>
    <property type="match status" value="1"/>
</dbReference>
<dbReference type="Pfam" id="PF13715">
    <property type="entry name" value="CarbopepD_reg_2"/>
    <property type="match status" value="1"/>
</dbReference>
<evidence type="ECO:0000256" key="11">
    <source>
        <dbReference type="RuleBase" id="RU003357"/>
    </source>
</evidence>
<dbReference type="Proteomes" id="UP001549749">
    <property type="component" value="Unassembled WGS sequence"/>
</dbReference>
<comment type="similarity">
    <text evidence="10 11">Belongs to the TonB-dependent receptor family.</text>
</comment>
<feature type="domain" description="TonB-dependent receptor plug" evidence="14">
    <location>
        <begin position="118"/>
        <end position="226"/>
    </location>
</feature>
<keyword evidence="2 10" id="KW-0813">Transport</keyword>
<evidence type="ECO:0000256" key="2">
    <source>
        <dbReference type="ARBA" id="ARBA00022448"/>
    </source>
</evidence>
<evidence type="ECO:0000256" key="9">
    <source>
        <dbReference type="ARBA" id="ARBA00023237"/>
    </source>
</evidence>
<dbReference type="InterPro" id="IPR036942">
    <property type="entry name" value="Beta-barrel_TonB_sf"/>
</dbReference>
<dbReference type="InterPro" id="IPR000531">
    <property type="entry name" value="Beta-barrel_TonB"/>
</dbReference>
<organism evidence="15 16">
    <name type="scientific">Chitinophaga defluvii</name>
    <dbReference type="NCBI Taxonomy" id="3163343"/>
    <lineage>
        <taxon>Bacteria</taxon>
        <taxon>Pseudomonadati</taxon>
        <taxon>Bacteroidota</taxon>
        <taxon>Chitinophagia</taxon>
        <taxon>Chitinophagales</taxon>
        <taxon>Chitinophagaceae</taxon>
        <taxon>Chitinophaga</taxon>
    </lineage>
</organism>
<proteinExistence type="inferred from homology"/>
<evidence type="ECO:0000256" key="1">
    <source>
        <dbReference type="ARBA" id="ARBA00004571"/>
    </source>
</evidence>
<evidence type="ECO:0000256" key="10">
    <source>
        <dbReference type="PROSITE-ProRule" id="PRU01360"/>
    </source>
</evidence>
<dbReference type="InterPro" id="IPR008969">
    <property type="entry name" value="CarboxyPept-like_regulatory"/>
</dbReference>
<dbReference type="SUPFAM" id="SSF49464">
    <property type="entry name" value="Carboxypeptidase regulatory domain-like"/>
    <property type="match status" value="1"/>
</dbReference>
<evidence type="ECO:0000259" key="13">
    <source>
        <dbReference type="Pfam" id="PF00593"/>
    </source>
</evidence>
<sequence>MKKALFTLILISTGFIVSAQDIIISVKDSTTRQPIPGVSVLNVTSQKGTATNNNGIFRLPRQDKGTIIFRFSSIGYEPATLNLTFPYTGVDTIPVLLKQQGENMQEVVISSTRTNSRVEDLPMKVEVLGLEDMQEESGIKPGNVASILGDLSVIHIQNTSAVNGNNSIRMQGMDGKYTQLLRDGLPVYEGLSGNFGVLAIPPLDLKQIEIIKGSVSTLYGGGAIAGMINFIAKTPGSKPELTLLANRSTLKENNFNTWYSQRWHKTGLTLFAGVTTQNPVDVNKDGFSDVPKVRQYLLHPRFFYYINPNATLVAGYTGTIEKREGGDMQVLDQGKNGLHQYTESNNSNRHSIDLQFTQRSLAGGSLHVKGAGSFYHLSHKEGDFLLQGNQTNTYAEISYNKKNKQHDWVIGFNNTGEIFRKNGTDSSLLNNYTYNTTGAFLQDAYYLTPQLMAEAGIRADYHNVYGWFILPRVAFVYKPISDLSLRLSGGTGYKTPAIFSSQTQTTGYRNLHPLPADILSEKSKGVNFDANYHTTLGKVDVTINQALYYTHINNPILPILQVDGTISLQNQPYHINSLGTDTYIRLSLEHLELYLGYNHTTSKYTSTPAIFIPFAPQDKFAGTLAYEIAEKWRFGIENSWNGNQYLYNNEKAPSYWFWAAMISRKLGEHVTIVLNGENIFDARQGKNAPLYTGNVNNPQFVPLWGPIDGRTINLSAKFDL</sequence>
<comment type="caution">
    <text evidence="15">The sequence shown here is derived from an EMBL/GenBank/DDBJ whole genome shotgun (WGS) entry which is preliminary data.</text>
</comment>
<evidence type="ECO:0000256" key="8">
    <source>
        <dbReference type="ARBA" id="ARBA00023170"/>
    </source>
</evidence>
<evidence type="ECO:0000259" key="14">
    <source>
        <dbReference type="Pfam" id="PF07715"/>
    </source>
</evidence>
<evidence type="ECO:0000313" key="15">
    <source>
        <dbReference type="EMBL" id="MET6998114.1"/>
    </source>
</evidence>
<dbReference type="EMBL" id="JBEXAC010000001">
    <property type="protein sequence ID" value="MET6998114.1"/>
    <property type="molecule type" value="Genomic_DNA"/>
</dbReference>
<gene>
    <name evidence="15" type="ORF">ABR189_12070</name>
</gene>
<dbReference type="SUPFAM" id="SSF56935">
    <property type="entry name" value="Porins"/>
    <property type="match status" value="1"/>
</dbReference>
<evidence type="ECO:0000313" key="16">
    <source>
        <dbReference type="Proteomes" id="UP001549749"/>
    </source>
</evidence>